<gene>
    <name evidence="3" type="ORF">RDI58_006904</name>
</gene>
<dbReference type="InterPro" id="IPR025753">
    <property type="entry name" value="AAA_N_dom"/>
</dbReference>
<feature type="domain" description="AAA-type ATPase N-terminal" evidence="2">
    <location>
        <begin position="29"/>
        <end position="91"/>
    </location>
</feature>
<accession>A0AAN8YIQ6</accession>
<comment type="caution">
    <text evidence="3">The sequence shown here is derived from an EMBL/GenBank/DDBJ whole genome shotgun (WGS) entry which is preliminary data.</text>
</comment>
<feature type="transmembrane region" description="Helical" evidence="1">
    <location>
        <begin position="7"/>
        <end position="29"/>
    </location>
</feature>
<evidence type="ECO:0000313" key="4">
    <source>
        <dbReference type="Proteomes" id="UP001371456"/>
    </source>
</evidence>
<dbReference type="EMBL" id="JBANQN010000003">
    <property type="protein sequence ID" value="KAK6793451.1"/>
    <property type="molecule type" value="Genomic_DNA"/>
</dbReference>
<dbReference type="AlphaFoldDB" id="A0AAN8YIQ6"/>
<protein>
    <recommendedName>
        <fullName evidence="2">AAA-type ATPase N-terminal domain-containing protein</fullName>
    </recommendedName>
</protein>
<evidence type="ECO:0000256" key="1">
    <source>
        <dbReference type="SAM" id="Phobius"/>
    </source>
</evidence>
<keyword evidence="1" id="KW-0472">Membrane</keyword>
<sequence>MALAKRVLSRVGSIAATVMLVHTIIHNYIPKELNAYLFFGLKNMITKFSKQLTVVIEEFDSLVNNKIYEAATIYLANKLSPHICRLKIRLRRRKISTSPWNVMRSR</sequence>
<name>A0AAN8YIQ6_SOLBU</name>
<keyword evidence="1" id="KW-1133">Transmembrane helix</keyword>
<evidence type="ECO:0000313" key="3">
    <source>
        <dbReference type="EMBL" id="KAK6793451.1"/>
    </source>
</evidence>
<organism evidence="3 4">
    <name type="scientific">Solanum bulbocastanum</name>
    <name type="common">Wild potato</name>
    <dbReference type="NCBI Taxonomy" id="147425"/>
    <lineage>
        <taxon>Eukaryota</taxon>
        <taxon>Viridiplantae</taxon>
        <taxon>Streptophyta</taxon>
        <taxon>Embryophyta</taxon>
        <taxon>Tracheophyta</taxon>
        <taxon>Spermatophyta</taxon>
        <taxon>Magnoliopsida</taxon>
        <taxon>eudicotyledons</taxon>
        <taxon>Gunneridae</taxon>
        <taxon>Pentapetalae</taxon>
        <taxon>asterids</taxon>
        <taxon>lamiids</taxon>
        <taxon>Solanales</taxon>
        <taxon>Solanaceae</taxon>
        <taxon>Solanoideae</taxon>
        <taxon>Solaneae</taxon>
        <taxon>Solanum</taxon>
    </lineage>
</organism>
<evidence type="ECO:0000259" key="2">
    <source>
        <dbReference type="Pfam" id="PF14363"/>
    </source>
</evidence>
<keyword evidence="1" id="KW-0812">Transmembrane</keyword>
<dbReference type="Pfam" id="PF14363">
    <property type="entry name" value="AAA_assoc"/>
    <property type="match status" value="1"/>
</dbReference>
<reference evidence="3 4" key="1">
    <citation type="submission" date="2024-02" db="EMBL/GenBank/DDBJ databases">
        <title>de novo genome assembly of Solanum bulbocastanum strain 11H21.</title>
        <authorList>
            <person name="Hosaka A.J."/>
        </authorList>
    </citation>
    <scope>NUCLEOTIDE SEQUENCE [LARGE SCALE GENOMIC DNA]</scope>
    <source>
        <tissue evidence="3">Young leaves</tissue>
    </source>
</reference>
<proteinExistence type="predicted"/>
<keyword evidence="4" id="KW-1185">Reference proteome</keyword>
<dbReference type="Proteomes" id="UP001371456">
    <property type="component" value="Unassembled WGS sequence"/>
</dbReference>